<keyword evidence="1 4" id="KW-0238">DNA-binding</keyword>
<dbReference type="Pfam" id="PF05920">
    <property type="entry name" value="Homeobox_KN"/>
    <property type="match status" value="1"/>
</dbReference>
<organism evidence="6 7">
    <name type="scientific">Mytilus galloprovincialis</name>
    <name type="common">Mediterranean mussel</name>
    <dbReference type="NCBI Taxonomy" id="29158"/>
    <lineage>
        <taxon>Eukaryota</taxon>
        <taxon>Metazoa</taxon>
        <taxon>Spiralia</taxon>
        <taxon>Lophotrochozoa</taxon>
        <taxon>Mollusca</taxon>
        <taxon>Bivalvia</taxon>
        <taxon>Autobranchia</taxon>
        <taxon>Pteriomorphia</taxon>
        <taxon>Mytilida</taxon>
        <taxon>Mytiloidea</taxon>
        <taxon>Mytilidae</taxon>
        <taxon>Mytilinae</taxon>
        <taxon>Mytilus</taxon>
    </lineage>
</organism>
<evidence type="ECO:0000313" key="7">
    <source>
        <dbReference type="Proteomes" id="UP000596742"/>
    </source>
</evidence>
<dbReference type="CDD" id="cd00086">
    <property type="entry name" value="homeodomain"/>
    <property type="match status" value="1"/>
</dbReference>
<dbReference type="AlphaFoldDB" id="A0A8B6DNJ6"/>
<dbReference type="EMBL" id="UYJE01003851">
    <property type="protein sequence ID" value="VDI22922.1"/>
    <property type="molecule type" value="Genomic_DNA"/>
</dbReference>
<dbReference type="OrthoDB" id="10056939at2759"/>
<sequence length="234" mass="27316">MADMNSVWLNLPLPNTPLPFEIGRNTTVEEMLRLQNILPVKNITTNQQTQPTASVTETVKQPVLASETYHPVFGIICDPSYDSTERKSELLESRLHSYEINFPTGIDALFTEYYNITADIEMKKLTAVMESSPQYHCRINQYYNHQRQLLMHRIDRKLNSLVNPPTCQSTLNTRNVMVLRDWFNQHRHNPYPTREQIKKMSKISTIKMQDVKVWFACERIRQSAAVIRKSANKF</sequence>
<proteinExistence type="predicted"/>
<evidence type="ECO:0000256" key="2">
    <source>
        <dbReference type="ARBA" id="ARBA00023155"/>
    </source>
</evidence>
<dbReference type="GO" id="GO:0003677">
    <property type="term" value="F:DNA binding"/>
    <property type="evidence" value="ECO:0007669"/>
    <property type="project" value="UniProtKB-UniRule"/>
</dbReference>
<dbReference type="PROSITE" id="PS50071">
    <property type="entry name" value="HOMEOBOX_2"/>
    <property type="match status" value="1"/>
</dbReference>
<dbReference type="SUPFAM" id="SSF46689">
    <property type="entry name" value="Homeodomain-like"/>
    <property type="match status" value="1"/>
</dbReference>
<reference evidence="6" key="1">
    <citation type="submission" date="2018-11" db="EMBL/GenBank/DDBJ databases">
        <authorList>
            <person name="Alioto T."/>
            <person name="Alioto T."/>
        </authorList>
    </citation>
    <scope>NUCLEOTIDE SEQUENCE</scope>
</reference>
<comment type="subcellular location">
    <subcellularLocation>
        <location evidence="4">Nucleus</location>
    </subcellularLocation>
</comment>
<dbReference type="GO" id="GO:0005634">
    <property type="term" value="C:nucleus"/>
    <property type="evidence" value="ECO:0007669"/>
    <property type="project" value="UniProtKB-SubCell"/>
</dbReference>
<name>A0A8B6DNJ6_MYTGA</name>
<keyword evidence="3 4" id="KW-0539">Nucleus</keyword>
<evidence type="ECO:0000256" key="3">
    <source>
        <dbReference type="ARBA" id="ARBA00023242"/>
    </source>
</evidence>
<feature type="DNA-binding region" description="Homeobox" evidence="4">
    <location>
        <begin position="170"/>
        <end position="226"/>
    </location>
</feature>
<evidence type="ECO:0000256" key="4">
    <source>
        <dbReference type="PROSITE-ProRule" id="PRU00108"/>
    </source>
</evidence>
<evidence type="ECO:0000259" key="5">
    <source>
        <dbReference type="PROSITE" id="PS50071"/>
    </source>
</evidence>
<keyword evidence="7" id="KW-1185">Reference proteome</keyword>
<dbReference type="GO" id="GO:0006355">
    <property type="term" value="P:regulation of DNA-templated transcription"/>
    <property type="evidence" value="ECO:0007669"/>
    <property type="project" value="InterPro"/>
</dbReference>
<dbReference type="InterPro" id="IPR001356">
    <property type="entry name" value="HD"/>
</dbReference>
<dbReference type="InterPro" id="IPR008422">
    <property type="entry name" value="KN_HD"/>
</dbReference>
<feature type="domain" description="Homeobox" evidence="5">
    <location>
        <begin position="168"/>
        <end position="225"/>
    </location>
</feature>
<dbReference type="InterPro" id="IPR009057">
    <property type="entry name" value="Homeodomain-like_sf"/>
</dbReference>
<dbReference type="Proteomes" id="UP000596742">
    <property type="component" value="Unassembled WGS sequence"/>
</dbReference>
<keyword evidence="2 4" id="KW-0371">Homeobox</keyword>
<evidence type="ECO:0000256" key="1">
    <source>
        <dbReference type="ARBA" id="ARBA00023125"/>
    </source>
</evidence>
<protein>
    <recommendedName>
        <fullName evidence="5">Homeobox domain-containing protein</fullName>
    </recommendedName>
</protein>
<comment type="caution">
    <text evidence="6">The sequence shown here is derived from an EMBL/GenBank/DDBJ whole genome shotgun (WGS) entry which is preliminary data.</text>
</comment>
<dbReference type="Gene3D" id="1.10.10.60">
    <property type="entry name" value="Homeodomain-like"/>
    <property type="match status" value="1"/>
</dbReference>
<accession>A0A8B6DNJ6</accession>
<evidence type="ECO:0000313" key="6">
    <source>
        <dbReference type="EMBL" id="VDI22922.1"/>
    </source>
</evidence>
<gene>
    <name evidence="6" type="ORF">MGAL_10B094365</name>
</gene>